<accession>A0AA87NPM2</accession>
<evidence type="ECO:0000313" key="1">
    <source>
        <dbReference type="EMBL" id="EPF28402.1"/>
    </source>
</evidence>
<dbReference type="AlphaFoldDB" id="A0AA87NPM2"/>
<dbReference type="InterPro" id="IPR012332">
    <property type="entry name" value="Autotransporter_pectin_lyase_C"/>
</dbReference>
<evidence type="ECO:0008006" key="3">
    <source>
        <dbReference type="Google" id="ProtNLM"/>
    </source>
</evidence>
<dbReference type="Proteomes" id="UP000014634">
    <property type="component" value="Unassembled WGS sequence"/>
</dbReference>
<dbReference type="SUPFAM" id="SSF51126">
    <property type="entry name" value="Pectin lyase-like"/>
    <property type="match status" value="1"/>
</dbReference>
<organism evidence="1 2">
    <name type="scientific">Treponema medium ATCC 700293</name>
    <dbReference type="NCBI Taxonomy" id="1125700"/>
    <lineage>
        <taxon>Bacteria</taxon>
        <taxon>Pseudomonadati</taxon>
        <taxon>Spirochaetota</taxon>
        <taxon>Spirochaetia</taxon>
        <taxon>Spirochaetales</taxon>
        <taxon>Treponemataceae</taxon>
        <taxon>Treponema</taxon>
    </lineage>
</organism>
<comment type="caution">
    <text evidence="1">The sequence shown here is derived from an EMBL/GenBank/DDBJ whole genome shotgun (WGS) entry which is preliminary data.</text>
</comment>
<proteinExistence type="predicted"/>
<reference evidence="1 2" key="1">
    <citation type="submission" date="2013-04" db="EMBL/GenBank/DDBJ databases">
        <title>The Genome Sequence of Treponema medium ATCC 700293.</title>
        <authorList>
            <consortium name="The Broad Institute Genomics Platform"/>
            <person name="Earl A."/>
            <person name="Ward D."/>
            <person name="Feldgarden M."/>
            <person name="Gevers D."/>
            <person name="Leonetti C."/>
            <person name="Blanton J.M."/>
            <person name="Dewhirst F.E."/>
            <person name="Izard J."/>
            <person name="Walker B."/>
            <person name="Young S."/>
            <person name="Zeng Q."/>
            <person name="Gargeya S."/>
            <person name="Fitzgerald M."/>
            <person name="Haas B."/>
            <person name="Abouelleil A."/>
            <person name="Allen A.W."/>
            <person name="Alvarado L."/>
            <person name="Arachchi H.M."/>
            <person name="Berlin A.M."/>
            <person name="Chapman S.B."/>
            <person name="Gainer-Dewar J."/>
            <person name="Goldberg J."/>
            <person name="Griggs A."/>
            <person name="Gujja S."/>
            <person name="Hansen M."/>
            <person name="Howarth C."/>
            <person name="Imamovic A."/>
            <person name="Ireland A."/>
            <person name="Larimer J."/>
            <person name="McCowan C."/>
            <person name="Murphy C."/>
            <person name="Pearson M."/>
            <person name="Poon T.W."/>
            <person name="Priest M."/>
            <person name="Roberts A."/>
            <person name="Saif S."/>
            <person name="Shea T."/>
            <person name="Sisk P."/>
            <person name="Sykes S."/>
            <person name="Wortman J."/>
            <person name="Nusbaum C."/>
            <person name="Birren B."/>
        </authorList>
    </citation>
    <scope>NUCLEOTIDE SEQUENCE [LARGE SCALE GENOMIC DNA]</scope>
    <source>
        <strain evidence="1 2">ATCC 700293</strain>
    </source>
</reference>
<protein>
    <recommendedName>
        <fullName evidence="3">Polymorphic outer membrane protein</fullName>
    </recommendedName>
</protein>
<dbReference type="EMBL" id="ATFE01000012">
    <property type="protein sequence ID" value="EPF28402.1"/>
    <property type="molecule type" value="Genomic_DNA"/>
</dbReference>
<evidence type="ECO:0000313" key="2">
    <source>
        <dbReference type="Proteomes" id="UP000014634"/>
    </source>
</evidence>
<dbReference type="Gene3D" id="2.160.20.20">
    <property type="match status" value="1"/>
</dbReference>
<dbReference type="InterPro" id="IPR011050">
    <property type="entry name" value="Pectin_lyase_fold/virulence"/>
</dbReference>
<name>A0AA87NPM2_TREMD</name>
<dbReference type="RefSeq" id="WP_016523548.1">
    <property type="nucleotide sequence ID" value="NZ_KE332517.1"/>
</dbReference>
<sequence>MQDAIAGVPLNTPSTIKLTGNIADLQTVEIPEGKKITLKADSAVTLTCPNKNTGGYKHFHVQKNASLTLEGNITLQGAHYGNNAQYALYIEEGGTAEIKNNVRITGFKNNYHGTVCTAGTLIMSGGKIDGNKTRYGGVYVYGGGTFTMKGGTITDNDAVNHGGAVSVSGTFNREGGSITGNSCSSEIIYTESSGTVNNPHGYTAS</sequence>
<gene>
    <name evidence="1" type="ORF">HMPREF9195_01611</name>
</gene>